<organism evidence="1 2">
    <name type="scientific">Populus alba</name>
    <name type="common">White poplar</name>
    <dbReference type="NCBI Taxonomy" id="43335"/>
    <lineage>
        <taxon>Eukaryota</taxon>
        <taxon>Viridiplantae</taxon>
        <taxon>Streptophyta</taxon>
        <taxon>Embryophyta</taxon>
        <taxon>Tracheophyta</taxon>
        <taxon>Spermatophyta</taxon>
        <taxon>Magnoliopsida</taxon>
        <taxon>eudicotyledons</taxon>
        <taxon>Gunneridae</taxon>
        <taxon>Pentapetalae</taxon>
        <taxon>rosids</taxon>
        <taxon>fabids</taxon>
        <taxon>Malpighiales</taxon>
        <taxon>Salicaceae</taxon>
        <taxon>Saliceae</taxon>
        <taxon>Populus</taxon>
    </lineage>
</organism>
<accession>A0ACC4CJL3</accession>
<evidence type="ECO:0000313" key="1">
    <source>
        <dbReference type="EMBL" id="KAL3597759.1"/>
    </source>
</evidence>
<dbReference type="Proteomes" id="UP000309997">
    <property type="component" value="Unassembled WGS sequence"/>
</dbReference>
<keyword evidence="2" id="KW-1185">Reference proteome</keyword>
<reference evidence="1 2" key="1">
    <citation type="journal article" date="2024" name="Plant Biotechnol. J.">
        <title>Genome and CRISPR/Cas9 system of a widespread forest tree (Populus alba) in the world.</title>
        <authorList>
            <person name="Liu Y.J."/>
            <person name="Jiang P.F."/>
            <person name="Han X.M."/>
            <person name="Li X.Y."/>
            <person name="Wang H.M."/>
            <person name="Wang Y.J."/>
            <person name="Wang X.X."/>
            <person name="Zeng Q.Y."/>
        </authorList>
    </citation>
    <scope>NUCLEOTIDE SEQUENCE [LARGE SCALE GENOMIC DNA]</scope>
    <source>
        <strain evidence="2">cv. PAL-ZL1</strain>
    </source>
</reference>
<gene>
    <name evidence="1" type="ORF">D5086_009396</name>
</gene>
<evidence type="ECO:0000313" key="2">
    <source>
        <dbReference type="Proteomes" id="UP000309997"/>
    </source>
</evidence>
<dbReference type="EMBL" id="RCHU02000004">
    <property type="protein sequence ID" value="KAL3597759.1"/>
    <property type="molecule type" value="Genomic_DNA"/>
</dbReference>
<name>A0ACC4CJL3_POPAL</name>
<proteinExistence type="predicted"/>
<protein>
    <submittedName>
        <fullName evidence="1">Uncharacterized protein</fullName>
    </submittedName>
</protein>
<sequence length="99" mass="11576">MGMMEGWLIMVLRRSFQLQNSRRKAESKVTCYGINGFSRSRPSSVPEGVITSSLLCLQNWHVTELIGYRNGSGLQRFDYFNVIHMFQRQVWRLSGKWLC</sequence>
<comment type="caution">
    <text evidence="1">The sequence shown here is derived from an EMBL/GenBank/DDBJ whole genome shotgun (WGS) entry which is preliminary data.</text>
</comment>